<dbReference type="Proteomes" id="UP000578819">
    <property type="component" value="Unassembled WGS sequence"/>
</dbReference>
<evidence type="ECO:0000313" key="3">
    <source>
        <dbReference type="Proteomes" id="UP000578819"/>
    </source>
</evidence>
<accession>A0A7W7SME1</accession>
<dbReference type="Pfam" id="PF12697">
    <property type="entry name" value="Abhydrolase_6"/>
    <property type="match status" value="1"/>
</dbReference>
<keyword evidence="3" id="KW-1185">Reference proteome</keyword>
<evidence type="ECO:0000259" key="1">
    <source>
        <dbReference type="Pfam" id="PF12697"/>
    </source>
</evidence>
<dbReference type="SUPFAM" id="SSF53474">
    <property type="entry name" value="alpha/beta-Hydrolases"/>
    <property type="match status" value="1"/>
</dbReference>
<dbReference type="PANTHER" id="PTHR43689">
    <property type="entry name" value="HYDROLASE"/>
    <property type="match status" value="1"/>
</dbReference>
<dbReference type="InterPro" id="IPR029058">
    <property type="entry name" value="AB_hydrolase_fold"/>
</dbReference>
<protein>
    <submittedName>
        <fullName evidence="2">Pimeloyl-ACP methyl ester carboxylesterase</fullName>
    </submittedName>
</protein>
<dbReference type="AlphaFoldDB" id="A0A7W7SME1"/>
<dbReference type="InterPro" id="IPR000073">
    <property type="entry name" value="AB_hydrolase_1"/>
</dbReference>
<dbReference type="Gene3D" id="3.40.50.1820">
    <property type="entry name" value="alpha/beta hydrolase"/>
    <property type="match status" value="1"/>
</dbReference>
<reference evidence="2 3" key="1">
    <citation type="submission" date="2020-08" db="EMBL/GenBank/DDBJ databases">
        <title>Sequencing the genomes of 1000 actinobacteria strains.</title>
        <authorList>
            <person name="Klenk H.-P."/>
        </authorList>
    </citation>
    <scope>NUCLEOTIDE SEQUENCE [LARGE SCALE GENOMIC DNA]</scope>
    <source>
        <strain evidence="2 3">DSM 45886</strain>
    </source>
</reference>
<name>A0A7W7SME1_9ACTN</name>
<comment type="caution">
    <text evidence="2">The sequence shown here is derived from an EMBL/GenBank/DDBJ whole genome shotgun (WGS) entry which is preliminary data.</text>
</comment>
<feature type="domain" description="AB hydrolase-1" evidence="1">
    <location>
        <begin position="2"/>
        <end position="211"/>
    </location>
</feature>
<dbReference type="PANTHER" id="PTHR43689:SF8">
    <property type="entry name" value="ALPHA_BETA-HYDROLASES SUPERFAMILY PROTEIN"/>
    <property type="match status" value="1"/>
</dbReference>
<dbReference type="EMBL" id="JACHJW010000001">
    <property type="protein sequence ID" value="MBB4956892.1"/>
    <property type="molecule type" value="Genomic_DNA"/>
</dbReference>
<gene>
    <name evidence="2" type="ORF">FHR38_000625</name>
</gene>
<sequence length="222" mass="23750">MILVDLPGYGASARTVQGAGAPALADGLEGLLDSLRLETVHVAGNSMGGWIALELASRGRARTVTVLSPAGFYNAVEAVFTRISLQVSVRMARLLAPRAARVFASVLCRSVLFAQCMGRPWRLSTDEAAAITQAFAESPYFEADLAAITGNRFAGGADIRVPVTVGWGRRDRLLPPWQGRRAMREIPAARLVSLPGVGHIPTYDDPDLVADLLLRGSDRSVR</sequence>
<proteinExistence type="predicted"/>
<organism evidence="2 3">
    <name type="scientific">Micromonospora polyrhachis</name>
    <dbReference type="NCBI Taxonomy" id="1282883"/>
    <lineage>
        <taxon>Bacteria</taxon>
        <taxon>Bacillati</taxon>
        <taxon>Actinomycetota</taxon>
        <taxon>Actinomycetes</taxon>
        <taxon>Micromonosporales</taxon>
        <taxon>Micromonosporaceae</taxon>
        <taxon>Micromonospora</taxon>
    </lineage>
</organism>
<dbReference type="GO" id="GO:0003824">
    <property type="term" value="F:catalytic activity"/>
    <property type="evidence" value="ECO:0007669"/>
    <property type="project" value="UniProtKB-ARBA"/>
</dbReference>
<evidence type="ECO:0000313" key="2">
    <source>
        <dbReference type="EMBL" id="MBB4956892.1"/>
    </source>
</evidence>